<evidence type="ECO:0000313" key="3">
    <source>
        <dbReference type="Proteomes" id="UP000596276"/>
    </source>
</evidence>
<protein>
    <recommendedName>
        <fullName evidence="1">Luciferase domain-containing protein</fullName>
    </recommendedName>
</protein>
<proteinExistence type="predicted"/>
<name>A0A7U2R2W6_ASPFN</name>
<dbReference type="InterPro" id="IPR048273">
    <property type="entry name" value="Luciferase"/>
</dbReference>
<dbReference type="PANTHER" id="PTHR38695">
    <property type="entry name" value="AMINO ACID PERMEASE_ SLC12A DOMAIN-CONTAINING PROTEIN"/>
    <property type="match status" value="1"/>
</dbReference>
<accession>A0A7U2R2W6</accession>
<sequence>MAGMVEGKTSCRVQGQLFYLTATPHRRSPVQLLLTQRPGYTAKANMANGFSPLAIPTPVETTAKFTLPLDILLPLLLFPTIFLAHHIRKDYHAYLALGPGGAPSTPAGYLKICILRPFAVRNPLAPPSLPSTLLPQEGYLKSRNLPDRFGPRPQVVGIVPHRQMTQKASAEMYAALTKEMQSLVNAHPSVLYTGTSCFEKHSTGIFCRLGPGALTRQEQEQQRKRLTCNGEVCHAHQFDGSLHLTLHPADIRLVLEKGWGQRHPIAREDWWWLRRSVPSGFVMIYAPRNEEERRCVVEIIRAAAWWVRGEALPEYSPE</sequence>
<dbReference type="InterPro" id="IPR040841">
    <property type="entry name" value="Luciferase_dom"/>
</dbReference>
<dbReference type="OrthoDB" id="5358398at2759"/>
<reference evidence="3" key="1">
    <citation type="journal article" date="2021" name="G3 (Bethesda)">
        <title>Chromosome assembled and annotated genome sequence of Aspergillus flavus NRRL 3357.</title>
        <authorList>
            <person name="Skerker J.M."/>
            <person name="Pianalto K.M."/>
            <person name="Mondo S.J."/>
            <person name="Yang K."/>
            <person name="Arkin A.P."/>
            <person name="Keller N.P."/>
            <person name="Grigoriev I.V."/>
            <person name="Louise Glass N.L."/>
        </authorList>
    </citation>
    <scope>NUCLEOTIDE SEQUENCE [LARGE SCALE GENOMIC DNA]</scope>
    <source>
        <strain evidence="3">ATCC 200026 / FGSC A1120 / IAM 13836 / NRRL 3357 / JCM 12722 / SRRC 167</strain>
    </source>
</reference>
<evidence type="ECO:0000313" key="2">
    <source>
        <dbReference type="EMBL" id="QRD93779.1"/>
    </source>
</evidence>
<keyword evidence="3" id="KW-1185">Reference proteome</keyword>
<dbReference type="PANTHER" id="PTHR38695:SF1">
    <property type="entry name" value="AMINO ACID PERMEASE_ SLC12A DOMAIN-CONTAINING PROTEIN"/>
    <property type="match status" value="1"/>
</dbReference>
<feature type="domain" description="Luciferase" evidence="1">
    <location>
        <begin position="230"/>
        <end position="303"/>
    </location>
</feature>
<dbReference type="AlphaFoldDB" id="A0A7U2R2W6"/>
<evidence type="ECO:0000259" key="1">
    <source>
        <dbReference type="Pfam" id="PF17648"/>
    </source>
</evidence>
<dbReference type="VEuPathDB" id="FungiDB:AFLA_008742"/>
<dbReference type="VEuPathDB" id="FungiDB:F9C07_2235391"/>
<gene>
    <name evidence="2" type="ORF">F9C07_2235391</name>
</gene>
<dbReference type="Proteomes" id="UP000596276">
    <property type="component" value="Chromosome 6"/>
</dbReference>
<organism evidence="2 3">
    <name type="scientific">Aspergillus flavus (strain ATCC 200026 / FGSC A1120 / IAM 13836 / NRRL 3357 / JCM 12722 / SRRC 167)</name>
    <dbReference type="NCBI Taxonomy" id="332952"/>
    <lineage>
        <taxon>Eukaryota</taxon>
        <taxon>Fungi</taxon>
        <taxon>Dikarya</taxon>
        <taxon>Ascomycota</taxon>
        <taxon>Pezizomycotina</taxon>
        <taxon>Eurotiomycetes</taxon>
        <taxon>Eurotiomycetidae</taxon>
        <taxon>Eurotiales</taxon>
        <taxon>Aspergillaceae</taxon>
        <taxon>Aspergillus</taxon>
        <taxon>Aspergillus subgen. Circumdati</taxon>
    </lineage>
</organism>
<dbReference type="Pfam" id="PF17648">
    <property type="entry name" value="Luciferase"/>
    <property type="match status" value="1"/>
</dbReference>
<dbReference type="EMBL" id="CP044623">
    <property type="protein sequence ID" value="QRD93779.1"/>
    <property type="molecule type" value="Genomic_DNA"/>
</dbReference>